<dbReference type="Gene3D" id="2.40.300.10">
    <property type="entry name" value="Head decoration protein D"/>
    <property type="match status" value="2"/>
</dbReference>
<sequence>MANYYCLRKGNKIHVTTKKESVTSSSVLERDSIQPRTEEEGVPEVVFFDKELPKEFISGERGPPGKDGERGEKGEQGQPGKDGERGEQGPPGEKGEPGKDGEKGEQGEKGEPGEQGEKGEPGEQGPPGEKGEPGKDGEKGEQGPPGKDGEQGEKGEKGEPGEQGPPGEKGEPGKDGEQGEKGEPGKDGEQGEKGEPGEQGPPGKDGEQGEKGEKGEPGEQGPPGEKGEQGEKGEPGKDGERGEQGPPGKDGERGEKGEQGPPGKDGEPGKDAPREKLEGGDVYLLLSPEGVLSTNATTLKSEEPFSIHRNLSAGYENKTTEPAATAFGYSNISSGFASSSLGSYNVSSAHSALTSGFALNNFMRGSALFGTSGKSLPFPYSVQLCGGIGTEGGVSAVLKTDKRGRFPEGVGIADSWFSSATGYGEWFEKAEDTNVPLGVFVTLKGGKVVPCKEGKAIGVTVSRLAVVGNSAELYWHSSAKKDEFDSYNTIFAYPDLEQLFLELGLNVDVFEPLPQILAAARFQAKENYPNLTPEEKEAHGKILALQDVGEYAYLEALEKKVRSSLRKEVTVPSSEFDARKKYVPRSKRAEWIRVCLKGRVRVRSQGCVEGEKCMVQDGIAVPGEKYFVLENVTDSVSTILL</sequence>
<dbReference type="EMBL" id="LT994651">
    <property type="protein sequence ID" value="SPN79124.1"/>
    <property type="molecule type" value="Genomic_DNA"/>
</dbReference>
<feature type="compositionally biased region" description="Basic and acidic residues" evidence="1">
    <location>
        <begin position="168"/>
        <end position="196"/>
    </location>
</feature>
<feature type="compositionally biased region" description="Basic and acidic residues" evidence="1">
    <location>
        <begin position="204"/>
        <end position="217"/>
    </location>
</feature>
<keyword evidence="3" id="KW-0176">Collagen</keyword>
<evidence type="ECO:0000313" key="4">
    <source>
        <dbReference type="Proteomes" id="UP000273054"/>
    </source>
</evidence>
<evidence type="ECO:0000256" key="1">
    <source>
        <dbReference type="SAM" id="MobiDB-lite"/>
    </source>
</evidence>
<feature type="region of interest" description="Disordered" evidence="1">
    <location>
        <begin position="18"/>
        <end position="275"/>
    </location>
</feature>
<dbReference type="Pfam" id="PF11962">
    <property type="entry name" value="Peptidase_G2"/>
    <property type="match status" value="2"/>
</dbReference>
<protein>
    <submittedName>
        <fullName evidence="3">Collagen triple helix repeat protein</fullName>
    </submittedName>
</protein>
<keyword evidence="4" id="KW-1185">Reference proteome</keyword>
<proteinExistence type="predicted"/>
<dbReference type="GO" id="GO:0005615">
    <property type="term" value="C:extracellular space"/>
    <property type="evidence" value="ECO:0007669"/>
    <property type="project" value="TreeGrafter"/>
</dbReference>
<dbReference type="Proteomes" id="UP000273054">
    <property type="component" value="Segment"/>
</dbReference>
<dbReference type="GO" id="GO:0031012">
    <property type="term" value="C:extracellular matrix"/>
    <property type="evidence" value="ECO:0007669"/>
    <property type="project" value="TreeGrafter"/>
</dbReference>
<dbReference type="InterPro" id="IPR008160">
    <property type="entry name" value="Collagen"/>
</dbReference>
<dbReference type="Pfam" id="PF01391">
    <property type="entry name" value="Collagen"/>
    <property type="match status" value="2"/>
</dbReference>
<feature type="compositionally biased region" description="Basic and acidic residues" evidence="1">
    <location>
        <begin position="129"/>
        <end position="160"/>
    </location>
</feature>
<dbReference type="PANTHER" id="PTHR24023">
    <property type="entry name" value="COLLAGEN ALPHA"/>
    <property type="match status" value="1"/>
</dbReference>
<feature type="compositionally biased region" description="Basic and acidic residues" evidence="1">
    <location>
        <begin position="28"/>
        <end position="39"/>
    </location>
</feature>
<feature type="domain" description="Peptidase G2 IMC autoproteolytic cleavage" evidence="2">
    <location>
        <begin position="569"/>
        <end position="634"/>
    </location>
</feature>
<dbReference type="InterPro" id="IPR021865">
    <property type="entry name" value="Peptidase_G2"/>
</dbReference>
<feature type="compositionally biased region" description="Basic and acidic residues" evidence="1">
    <location>
        <begin position="47"/>
        <end position="121"/>
    </location>
</feature>
<dbReference type="InterPro" id="IPR050149">
    <property type="entry name" value="Collagen_superfamily"/>
</dbReference>
<feature type="domain" description="Peptidase G2 IMC autoproteolytic cleavage" evidence="2">
    <location>
        <begin position="418"/>
        <end position="486"/>
    </location>
</feature>
<feature type="compositionally biased region" description="Basic and acidic residues" evidence="1">
    <location>
        <begin position="225"/>
        <end position="275"/>
    </location>
</feature>
<organism evidence="3">
    <name type="scientific">Brazilian cedratvirus IHUMI</name>
    <dbReference type="NCBI Taxonomy" id="2126980"/>
    <lineage>
        <taxon>Viruses</taxon>
        <taxon>Pithoviruses</taxon>
        <taxon>Orthocedratvirinae</taxon>
        <taxon>Alphacedratvirus</taxon>
        <taxon>Alphacedratvirus brasiliense</taxon>
    </lineage>
</organism>
<accession>A0A2R8FDP8</accession>
<dbReference type="PANTHER" id="PTHR24023:SF1082">
    <property type="entry name" value="COLLAGEN TRIPLE HELIX REPEAT"/>
    <property type="match status" value="1"/>
</dbReference>
<evidence type="ECO:0000259" key="2">
    <source>
        <dbReference type="Pfam" id="PF11962"/>
    </source>
</evidence>
<reference evidence="3" key="1">
    <citation type="submission" date="2018-03" db="EMBL/GenBank/DDBJ databases">
        <authorList>
            <consortium name="Urmite Genomes"/>
        </authorList>
    </citation>
    <scope>NUCLEOTIDE SEQUENCE [LARGE SCALE GENOMIC DNA]</scope>
    <source>
        <strain evidence="3">IHUMI-27.7</strain>
    </source>
</reference>
<evidence type="ECO:0000313" key="3">
    <source>
        <dbReference type="EMBL" id="SPN79124.1"/>
    </source>
</evidence>
<gene>
    <name evidence="3" type="ORF">BRZCDTV_170</name>
</gene>
<name>A0A2R8FDP8_9VIRU</name>